<evidence type="ECO:0000256" key="1">
    <source>
        <dbReference type="ARBA" id="ARBA00004651"/>
    </source>
</evidence>
<feature type="transmembrane region" description="Helical" evidence="6">
    <location>
        <begin position="12"/>
        <end position="29"/>
    </location>
</feature>
<sequence>MKTNGVQNGTRTALKFVILFGVVSLFSDMTHEGARGITGPFLALLGANATIVGIVAGFGELAGYVLRLASGYLSDRTGRY</sequence>
<evidence type="ECO:0000256" key="5">
    <source>
        <dbReference type="ARBA" id="ARBA00023136"/>
    </source>
</evidence>
<dbReference type="Proteomes" id="UP000030700">
    <property type="component" value="Unassembled WGS sequence"/>
</dbReference>
<keyword evidence="3 6" id="KW-0812">Transmembrane</keyword>
<keyword evidence="8" id="KW-1185">Reference proteome</keyword>
<dbReference type="InterPro" id="IPR052425">
    <property type="entry name" value="Uncharacterized_MFS-type"/>
</dbReference>
<dbReference type="SUPFAM" id="SSF103473">
    <property type="entry name" value="MFS general substrate transporter"/>
    <property type="match status" value="1"/>
</dbReference>
<keyword evidence="4 6" id="KW-1133">Transmembrane helix</keyword>
<gene>
    <name evidence="7" type="ORF">U14_05459</name>
</gene>
<evidence type="ECO:0000313" key="7">
    <source>
        <dbReference type="EMBL" id="GAK54180.1"/>
    </source>
</evidence>
<feature type="transmembrane region" description="Helical" evidence="6">
    <location>
        <begin position="41"/>
        <end position="66"/>
    </location>
</feature>
<evidence type="ECO:0000256" key="3">
    <source>
        <dbReference type="ARBA" id="ARBA00022692"/>
    </source>
</evidence>
<dbReference type="AlphaFoldDB" id="A0A081BRZ9"/>
<evidence type="ECO:0000313" key="8">
    <source>
        <dbReference type="Proteomes" id="UP000030700"/>
    </source>
</evidence>
<dbReference type="PANTHER" id="PTHR42688:SF1">
    <property type="entry name" value="BLR5212 PROTEIN"/>
    <property type="match status" value="1"/>
</dbReference>
<protein>
    <submittedName>
        <fullName evidence="7">Predicted transporter</fullName>
    </submittedName>
</protein>
<dbReference type="PANTHER" id="PTHR42688">
    <property type="entry name" value="CONSERVED PROTEIN"/>
    <property type="match status" value="1"/>
</dbReference>
<organism evidence="7">
    <name type="scientific">Candidatus Moduliflexus flocculans</name>
    <dbReference type="NCBI Taxonomy" id="1499966"/>
    <lineage>
        <taxon>Bacteria</taxon>
        <taxon>Candidatus Moduliflexota</taxon>
        <taxon>Candidatus Moduliflexia</taxon>
        <taxon>Candidatus Moduliflexales</taxon>
        <taxon>Candidatus Moduliflexaceae</taxon>
    </lineage>
</organism>
<dbReference type="STRING" id="1499966.U14_05459"/>
<accession>A0A081BRZ9</accession>
<name>A0A081BRZ9_9BACT</name>
<evidence type="ECO:0000256" key="6">
    <source>
        <dbReference type="SAM" id="Phobius"/>
    </source>
</evidence>
<dbReference type="EMBL" id="DF820460">
    <property type="protein sequence ID" value="GAK54180.1"/>
    <property type="molecule type" value="Genomic_DNA"/>
</dbReference>
<proteinExistence type="predicted"/>
<keyword evidence="2" id="KW-1003">Cell membrane</keyword>
<dbReference type="HOGENOM" id="CLU_2582554_0_0_0"/>
<comment type="subcellular location">
    <subcellularLocation>
        <location evidence="1">Cell membrane</location>
        <topology evidence="1">Multi-pass membrane protein</topology>
    </subcellularLocation>
</comment>
<evidence type="ECO:0000256" key="4">
    <source>
        <dbReference type="ARBA" id="ARBA00022989"/>
    </source>
</evidence>
<reference evidence="7" key="1">
    <citation type="journal article" date="2015" name="PeerJ">
        <title>First genomic representation of candidate bacterial phylum KSB3 points to enhanced environmental sensing as a trigger of wastewater bulking.</title>
        <authorList>
            <person name="Sekiguchi Y."/>
            <person name="Ohashi A."/>
            <person name="Parks D.H."/>
            <person name="Yamauchi T."/>
            <person name="Tyson G.W."/>
            <person name="Hugenholtz P."/>
        </authorList>
    </citation>
    <scope>NUCLEOTIDE SEQUENCE [LARGE SCALE GENOMIC DNA]</scope>
</reference>
<dbReference type="GO" id="GO:0005886">
    <property type="term" value="C:plasma membrane"/>
    <property type="evidence" value="ECO:0007669"/>
    <property type="project" value="UniProtKB-SubCell"/>
</dbReference>
<keyword evidence="5 6" id="KW-0472">Membrane</keyword>
<evidence type="ECO:0000256" key="2">
    <source>
        <dbReference type="ARBA" id="ARBA00022475"/>
    </source>
</evidence>
<dbReference type="InterPro" id="IPR036259">
    <property type="entry name" value="MFS_trans_sf"/>
</dbReference>